<evidence type="ECO:0000313" key="3">
    <source>
        <dbReference type="EMBL" id="SHG35692.1"/>
    </source>
</evidence>
<reference evidence="3 4" key="1">
    <citation type="submission" date="2016-11" db="EMBL/GenBank/DDBJ databases">
        <authorList>
            <person name="Jaros S."/>
            <person name="Januszkiewicz K."/>
            <person name="Wedrychowicz H."/>
        </authorList>
    </citation>
    <scope>NUCLEOTIDE SEQUENCE [LARGE SCALE GENOMIC DNA]</scope>
    <source>
        <strain evidence="3 4">DSM 44523</strain>
    </source>
</reference>
<proteinExistence type="predicted"/>
<dbReference type="AlphaFoldDB" id="A0A1M5J576"/>
<feature type="signal peptide" evidence="2">
    <location>
        <begin position="1"/>
        <end position="26"/>
    </location>
</feature>
<evidence type="ECO:0000313" key="4">
    <source>
        <dbReference type="Proteomes" id="UP000184501"/>
    </source>
</evidence>
<sequence length="330" mass="34938">MRRTTRRAAVLAAAVLLSGVAAGLPAAGEPTPRPATGSAAGSASGTPDPHAPVGGVVPGVEGAAAERAAGPAVAGFRELRRTGGPRGTAGRGTAGRGTAGNGAASDRTHNFWGVMPPDAGAGDGMVATHSVHQDLRISHQEDFLYAPTSKPGNDSCVEVVTSYSRHFGPQVWAWDWCRTGNLAKQVNVDSDFLDTYTTTVNGHRAYTVQNVRTNAANNTWTAYLHNYATKKWDVFFTSSGRDRTDAAYGWDVFEIYSTVDPATGEGHYCPASVGKPFESSDIKLRKGGSWAAASPAESPIVPPRPDPDAYQCPSLRFQVRHANDHWVVEH</sequence>
<gene>
    <name evidence="3" type="ORF">SAMN05444320_108139</name>
</gene>
<evidence type="ECO:0008006" key="5">
    <source>
        <dbReference type="Google" id="ProtNLM"/>
    </source>
</evidence>
<feature type="chain" id="PRO_5012838640" description="Carbohydrate-binding protein" evidence="2">
    <location>
        <begin position="27"/>
        <end position="330"/>
    </location>
</feature>
<evidence type="ECO:0000256" key="1">
    <source>
        <dbReference type="SAM" id="MobiDB-lite"/>
    </source>
</evidence>
<dbReference type="OrthoDB" id="4093285at2"/>
<protein>
    <recommendedName>
        <fullName evidence="5">Carbohydrate-binding protein</fullName>
    </recommendedName>
</protein>
<feature type="region of interest" description="Disordered" evidence="1">
    <location>
        <begin position="26"/>
        <end position="110"/>
    </location>
</feature>
<feature type="compositionally biased region" description="Low complexity" evidence="1">
    <location>
        <begin position="37"/>
        <end position="75"/>
    </location>
</feature>
<name>A0A1M5J576_STRHI</name>
<organism evidence="3 4">
    <name type="scientific">Streptoalloteichus hindustanus</name>
    <dbReference type="NCBI Taxonomy" id="2017"/>
    <lineage>
        <taxon>Bacteria</taxon>
        <taxon>Bacillati</taxon>
        <taxon>Actinomycetota</taxon>
        <taxon>Actinomycetes</taxon>
        <taxon>Pseudonocardiales</taxon>
        <taxon>Pseudonocardiaceae</taxon>
        <taxon>Streptoalloteichus</taxon>
    </lineage>
</organism>
<dbReference type="Proteomes" id="UP000184501">
    <property type="component" value="Unassembled WGS sequence"/>
</dbReference>
<evidence type="ECO:0000256" key="2">
    <source>
        <dbReference type="SAM" id="SignalP"/>
    </source>
</evidence>
<dbReference type="STRING" id="2017.SAMN05444320_108139"/>
<dbReference type="RefSeq" id="WP_073487135.1">
    <property type="nucleotide sequence ID" value="NZ_FQVN01000008.1"/>
</dbReference>
<keyword evidence="4" id="KW-1185">Reference proteome</keyword>
<accession>A0A1M5J576</accession>
<dbReference type="EMBL" id="FQVN01000008">
    <property type="protein sequence ID" value="SHG35692.1"/>
    <property type="molecule type" value="Genomic_DNA"/>
</dbReference>
<keyword evidence="2" id="KW-0732">Signal</keyword>
<feature type="compositionally biased region" description="Gly residues" evidence="1">
    <location>
        <begin position="84"/>
        <end position="100"/>
    </location>
</feature>